<evidence type="ECO:0000313" key="2">
    <source>
        <dbReference type="EMBL" id="MFB9327570.1"/>
    </source>
</evidence>
<reference evidence="2 3" key="1">
    <citation type="submission" date="2024-09" db="EMBL/GenBank/DDBJ databases">
        <authorList>
            <person name="Sun Q."/>
            <person name="Mori K."/>
        </authorList>
    </citation>
    <scope>NUCLEOTIDE SEQUENCE [LARGE SCALE GENOMIC DNA]</scope>
    <source>
        <strain evidence="2 3">TISTR 2452</strain>
    </source>
</reference>
<comment type="caution">
    <text evidence="2">The sequence shown here is derived from an EMBL/GenBank/DDBJ whole genome shotgun (WGS) entry which is preliminary data.</text>
</comment>
<dbReference type="PROSITE" id="PS52050">
    <property type="entry name" value="WYL"/>
    <property type="match status" value="1"/>
</dbReference>
<dbReference type="Proteomes" id="UP001589747">
    <property type="component" value="Unassembled WGS sequence"/>
</dbReference>
<proteinExistence type="predicted"/>
<gene>
    <name evidence="2" type="ORF">ACFFSY_16690</name>
</gene>
<keyword evidence="3" id="KW-1185">Reference proteome</keyword>
<organism evidence="2 3">
    <name type="scientific">Paenibacillus aurantiacus</name>
    <dbReference type="NCBI Taxonomy" id="1936118"/>
    <lineage>
        <taxon>Bacteria</taxon>
        <taxon>Bacillati</taxon>
        <taxon>Bacillota</taxon>
        <taxon>Bacilli</taxon>
        <taxon>Bacillales</taxon>
        <taxon>Paenibacillaceae</taxon>
        <taxon>Paenibacillus</taxon>
    </lineage>
</organism>
<accession>A0ABV5KRR2</accession>
<dbReference type="EMBL" id="JBHMDO010000026">
    <property type="protein sequence ID" value="MFB9327570.1"/>
    <property type="molecule type" value="Genomic_DNA"/>
</dbReference>
<dbReference type="RefSeq" id="WP_377496006.1">
    <property type="nucleotide sequence ID" value="NZ_JBHMDO010000026.1"/>
</dbReference>
<evidence type="ECO:0000256" key="1">
    <source>
        <dbReference type="SAM" id="MobiDB-lite"/>
    </source>
</evidence>
<sequence>MNLFEKIFNYQVMAKLGERGTVTLTRHERTWLKAMLAHPAAESAMAPETREKLIGILADEPDAAYPAGLQEKARSVERQVHHPLLRPLRRIIAVKKGMRITYTLRNGSVQRNVRGFPYKLEYSMVKREWYVLWMHLRRRAWMATKLSNIILVEYSAMSEAAAEANLARIAAVLAERKKRITLEVVPTYNRELSRILYALSCFEKEVQYDELLDTYRIRLEFSGDDSDYVLSKIRFLGMRVIIVEGAYHQRRMYESATKALARYGAVDDQDSHTSETAEGSDTAEEKDVG</sequence>
<name>A0ABV5KRR2_9BACL</name>
<protein>
    <submittedName>
        <fullName evidence="2">WYL domain-containing protein</fullName>
    </submittedName>
</protein>
<feature type="region of interest" description="Disordered" evidence="1">
    <location>
        <begin position="266"/>
        <end position="289"/>
    </location>
</feature>
<evidence type="ECO:0000313" key="3">
    <source>
        <dbReference type="Proteomes" id="UP001589747"/>
    </source>
</evidence>